<feature type="compositionally biased region" description="Basic residues" evidence="3">
    <location>
        <begin position="209"/>
        <end position="218"/>
    </location>
</feature>
<keyword evidence="2" id="KW-0175">Coiled coil</keyword>
<evidence type="ECO:0000256" key="2">
    <source>
        <dbReference type="SAM" id="Coils"/>
    </source>
</evidence>
<dbReference type="FunFam" id="4.10.280.10:FF:000019">
    <property type="entry name" value="Myc proto-oncogene protein"/>
    <property type="match status" value="1"/>
</dbReference>
<feature type="compositionally biased region" description="Basic residues" evidence="3">
    <location>
        <begin position="26"/>
        <end position="42"/>
    </location>
</feature>
<feature type="compositionally biased region" description="Basic and acidic residues" evidence="3">
    <location>
        <begin position="78"/>
        <end position="102"/>
    </location>
</feature>
<dbReference type="EMBL" id="VIIS01001074">
    <property type="protein sequence ID" value="KAF0302294.1"/>
    <property type="molecule type" value="Genomic_DNA"/>
</dbReference>
<feature type="compositionally biased region" description="Basic and acidic residues" evidence="3">
    <location>
        <begin position="224"/>
        <end position="246"/>
    </location>
</feature>
<evidence type="ECO:0000313" key="6">
    <source>
        <dbReference type="Proteomes" id="UP000440578"/>
    </source>
</evidence>
<comment type="caution">
    <text evidence="5">The sequence shown here is derived from an EMBL/GenBank/DDBJ whole genome shotgun (WGS) entry which is preliminary data.</text>
</comment>
<name>A0A6A4WEM1_AMPAM</name>
<dbReference type="PRINTS" id="PR00044">
    <property type="entry name" value="LEUZIPPRMYC"/>
</dbReference>
<evidence type="ECO:0000256" key="3">
    <source>
        <dbReference type="SAM" id="MobiDB-lite"/>
    </source>
</evidence>
<evidence type="ECO:0000259" key="4">
    <source>
        <dbReference type="PROSITE" id="PS50888"/>
    </source>
</evidence>
<accession>A0A6A4WEM1</accession>
<reference evidence="5 6" key="1">
    <citation type="submission" date="2019-07" db="EMBL/GenBank/DDBJ databases">
        <title>Draft genome assembly of a fouling barnacle, Amphibalanus amphitrite (Darwin, 1854): The first reference genome for Thecostraca.</title>
        <authorList>
            <person name="Kim W."/>
        </authorList>
    </citation>
    <scope>NUCLEOTIDE SEQUENCE [LARGE SCALE GENOMIC DNA]</scope>
    <source>
        <strain evidence="5">SNU_AA5</strain>
        <tissue evidence="5">Soma without cirri and trophi</tissue>
    </source>
</reference>
<dbReference type="Proteomes" id="UP000440578">
    <property type="component" value="Unassembled WGS sequence"/>
</dbReference>
<gene>
    <name evidence="5" type="primary">MYC</name>
    <name evidence="5" type="ORF">FJT64_025593</name>
</gene>
<sequence>MDDLNTVVKVEDLSAIDPYPFYPIPGRRRRHVHRKAGRRLRRVRPDRDPPEQPRHDPVSHAAASARVVRLSRTSSTDSESHFTDSDDLIQRVPKEESIERRLSPVPEKPAAAVSSGRSLLKRNQFSVKVARAPLRPESKPALPSPSGDSSYSGDHSYSATNCIGILTPSPSPSESSSEDDNNSDARTGRHHARRRAPVDSQALQERLLHRPLKARKRTTGAMKYRSDRCRMPSDDDQAPPERRNNHNNMERMRRDLLRGALNSLRRLVPDTAGNDKAPKITVLREAAKYCLMLRSKEEMLNKQKRRLEEQRATLQRRLELLQRNVCH</sequence>
<feature type="domain" description="BHLH" evidence="4">
    <location>
        <begin position="241"/>
        <end position="293"/>
    </location>
</feature>
<dbReference type="SMART" id="SM00353">
    <property type="entry name" value="HLH"/>
    <property type="match status" value="1"/>
</dbReference>
<dbReference type="InterPro" id="IPR036638">
    <property type="entry name" value="HLH_DNA-bd_sf"/>
</dbReference>
<feature type="compositionally biased region" description="Low complexity" evidence="3">
    <location>
        <begin position="144"/>
        <end position="158"/>
    </location>
</feature>
<dbReference type="GO" id="GO:0003677">
    <property type="term" value="F:DNA binding"/>
    <property type="evidence" value="ECO:0007669"/>
    <property type="project" value="UniProtKB-KW"/>
</dbReference>
<feature type="compositionally biased region" description="Low complexity" evidence="3">
    <location>
        <begin position="59"/>
        <end position="75"/>
    </location>
</feature>
<organism evidence="5 6">
    <name type="scientific">Amphibalanus amphitrite</name>
    <name type="common">Striped barnacle</name>
    <name type="synonym">Balanus amphitrite</name>
    <dbReference type="NCBI Taxonomy" id="1232801"/>
    <lineage>
        <taxon>Eukaryota</taxon>
        <taxon>Metazoa</taxon>
        <taxon>Ecdysozoa</taxon>
        <taxon>Arthropoda</taxon>
        <taxon>Crustacea</taxon>
        <taxon>Multicrustacea</taxon>
        <taxon>Cirripedia</taxon>
        <taxon>Thoracica</taxon>
        <taxon>Thoracicalcarea</taxon>
        <taxon>Balanomorpha</taxon>
        <taxon>Balanoidea</taxon>
        <taxon>Balanidae</taxon>
        <taxon>Amphibalaninae</taxon>
        <taxon>Amphibalanus</taxon>
    </lineage>
</organism>
<dbReference type="CDD" id="cd11400">
    <property type="entry name" value="bHLHzip_Myc"/>
    <property type="match status" value="1"/>
</dbReference>
<feature type="region of interest" description="Disordered" evidence="3">
    <location>
        <begin position="130"/>
        <end position="246"/>
    </location>
</feature>
<evidence type="ECO:0000313" key="5">
    <source>
        <dbReference type="EMBL" id="KAF0302294.1"/>
    </source>
</evidence>
<keyword evidence="6" id="KW-1185">Reference proteome</keyword>
<dbReference type="AlphaFoldDB" id="A0A6A4WEM1"/>
<dbReference type="InterPro" id="IPR050433">
    <property type="entry name" value="Myc_transcription_factors"/>
</dbReference>
<dbReference type="Gene3D" id="4.10.280.10">
    <property type="entry name" value="Helix-loop-helix DNA-binding domain"/>
    <property type="match status" value="1"/>
</dbReference>
<dbReference type="InterPro" id="IPR011598">
    <property type="entry name" value="bHLH_dom"/>
</dbReference>
<dbReference type="GO" id="GO:0046983">
    <property type="term" value="F:protein dimerization activity"/>
    <property type="evidence" value="ECO:0007669"/>
    <property type="project" value="InterPro"/>
</dbReference>
<dbReference type="Pfam" id="PF00010">
    <property type="entry name" value="HLH"/>
    <property type="match status" value="1"/>
</dbReference>
<protein>
    <submittedName>
        <fullName evidence="5">Myc proto-oncogene protein</fullName>
    </submittedName>
</protein>
<dbReference type="PROSITE" id="PS50888">
    <property type="entry name" value="BHLH"/>
    <property type="match status" value="1"/>
</dbReference>
<dbReference type="OrthoDB" id="5964374at2759"/>
<evidence type="ECO:0000256" key="1">
    <source>
        <dbReference type="ARBA" id="ARBA00023125"/>
    </source>
</evidence>
<feature type="coiled-coil region" evidence="2">
    <location>
        <begin position="290"/>
        <end position="324"/>
    </location>
</feature>
<dbReference type="InterPro" id="IPR002418">
    <property type="entry name" value="Tscrpt_reg_Myc"/>
</dbReference>
<feature type="compositionally biased region" description="Basic and acidic residues" evidence="3">
    <location>
        <begin position="43"/>
        <end position="58"/>
    </location>
</feature>
<proteinExistence type="predicted"/>
<dbReference type="SUPFAM" id="SSF47459">
    <property type="entry name" value="HLH, helix-loop-helix DNA-binding domain"/>
    <property type="match status" value="1"/>
</dbReference>
<dbReference type="GO" id="GO:0003700">
    <property type="term" value="F:DNA-binding transcription factor activity"/>
    <property type="evidence" value="ECO:0007669"/>
    <property type="project" value="InterPro"/>
</dbReference>
<keyword evidence="1" id="KW-0238">DNA-binding</keyword>
<dbReference type="PANTHER" id="PTHR45851">
    <property type="entry name" value="MYC PROTO-ONCOGENE"/>
    <property type="match status" value="1"/>
</dbReference>
<feature type="region of interest" description="Disordered" evidence="3">
    <location>
        <begin position="23"/>
        <end position="117"/>
    </location>
</feature>